<dbReference type="eggNOG" id="COG0642">
    <property type="taxonomic scope" value="Bacteria"/>
</dbReference>
<feature type="transmembrane region" description="Helical" evidence="1">
    <location>
        <begin position="64"/>
        <end position="87"/>
    </location>
</feature>
<organism evidence="2 3">
    <name type="scientific">Sulfurihydrogenibium azorense (strain DSM 15241 / OCM 825 / Az-Fu1)</name>
    <dbReference type="NCBI Taxonomy" id="204536"/>
    <lineage>
        <taxon>Bacteria</taxon>
        <taxon>Pseudomonadati</taxon>
        <taxon>Aquificota</taxon>
        <taxon>Aquificia</taxon>
        <taxon>Aquificales</taxon>
        <taxon>Hydrogenothermaceae</taxon>
        <taxon>Sulfurihydrogenibium</taxon>
    </lineage>
</organism>
<keyword evidence="3" id="KW-1185">Reference proteome</keyword>
<dbReference type="KEGG" id="saf:SULAZ_0276"/>
<dbReference type="STRING" id="204536.SULAZ_0276"/>
<gene>
    <name evidence="2" type="ordered locus">SULAZ_0276</name>
</gene>
<sequence length="281" mass="33245">MKFELKIFLSIMFIFILSLSIINFVNLYIINQLISDYLDIQSRVYPDFFEKMKVESILEKKEKYATVIFLWEAFLVLGTSFVIYLVMDRYIKKEQRYKSFLQLIILSVSHKFGNSLSSILTNVEILKNKVNSKQLDRIEKVVLDLSKDVKILSDTFKKLEFEDRTYKNVDIKEVILESLKNFEIEEKKVILNIKPIEKYANKTDIDLIIYNILENAFKYSDRYIHIKTVKRYLVIRNDTKENVEGGTGVGLLIVESLCNLNQIRFCKKVRKKTFTIFLDFS</sequence>
<dbReference type="AlphaFoldDB" id="C1DT33"/>
<evidence type="ECO:0000313" key="3">
    <source>
        <dbReference type="Proteomes" id="UP000001369"/>
    </source>
</evidence>
<keyword evidence="1" id="KW-0812">Transmembrane</keyword>
<proteinExistence type="predicted"/>
<keyword evidence="1" id="KW-1133">Transmembrane helix</keyword>
<evidence type="ECO:0000256" key="1">
    <source>
        <dbReference type="SAM" id="Phobius"/>
    </source>
</evidence>
<reference evidence="2 3" key="1">
    <citation type="journal article" date="2009" name="J. Bacteriol.">
        <title>Complete and draft genome sequences of six members of the Aquificales.</title>
        <authorList>
            <person name="Reysenbach A.L."/>
            <person name="Hamamura N."/>
            <person name="Podar M."/>
            <person name="Griffiths E."/>
            <person name="Ferreira S."/>
            <person name="Hochstein R."/>
            <person name="Heidelberg J."/>
            <person name="Johnson J."/>
            <person name="Mead D."/>
            <person name="Pohorille A."/>
            <person name="Sarmiento M."/>
            <person name="Schweighofer K."/>
            <person name="Seshadri R."/>
            <person name="Voytek M.A."/>
        </authorList>
    </citation>
    <scope>NUCLEOTIDE SEQUENCE [LARGE SCALE GENOMIC DNA]</scope>
    <source>
        <strain evidence="3">Az-Fu1 / DSM 15241 / OCM 825</strain>
    </source>
</reference>
<evidence type="ECO:0000313" key="2">
    <source>
        <dbReference type="EMBL" id="ACN99654.1"/>
    </source>
</evidence>
<keyword evidence="1" id="KW-0472">Membrane</keyword>
<dbReference type="EMBL" id="CP001229">
    <property type="protein sequence ID" value="ACN99654.1"/>
    <property type="molecule type" value="Genomic_DNA"/>
</dbReference>
<dbReference type="GO" id="GO:0016301">
    <property type="term" value="F:kinase activity"/>
    <property type="evidence" value="ECO:0007669"/>
    <property type="project" value="UniProtKB-KW"/>
</dbReference>
<keyword evidence="2" id="KW-0418">Kinase</keyword>
<name>C1DT33_SULAA</name>
<dbReference type="Proteomes" id="UP000001369">
    <property type="component" value="Chromosome"/>
</dbReference>
<accession>C1DT33</accession>
<keyword evidence="2" id="KW-0808">Transferase</keyword>
<dbReference type="OrthoDB" id="12326at2"/>
<dbReference type="SUPFAM" id="SSF55874">
    <property type="entry name" value="ATPase domain of HSP90 chaperone/DNA topoisomerase II/histidine kinase"/>
    <property type="match status" value="1"/>
</dbReference>
<dbReference type="RefSeq" id="WP_012674963.1">
    <property type="nucleotide sequence ID" value="NC_012438.1"/>
</dbReference>
<feature type="transmembrane region" description="Helical" evidence="1">
    <location>
        <begin position="7"/>
        <end position="30"/>
    </location>
</feature>
<dbReference type="HOGENOM" id="CLU_075296_0_0_0"/>
<dbReference type="InterPro" id="IPR036890">
    <property type="entry name" value="HATPase_C_sf"/>
</dbReference>
<protein>
    <submittedName>
        <fullName evidence="2">Putative two-component sensor histidine kinase</fullName>
    </submittedName>
</protein>